<evidence type="ECO:0000259" key="1">
    <source>
        <dbReference type="Pfam" id="PF00149"/>
    </source>
</evidence>
<accession>A0A564ZIF0</accession>
<reference evidence="2 3" key="1">
    <citation type="submission" date="2019-07" db="EMBL/GenBank/DDBJ databases">
        <authorList>
            <person name="Cremers G."/>
        </authorList>
    </citation>
    <scope>NUCLEOTIDE SEQUENCE [LARGE SCALE GENOMIC DNA]</scope>
</reference>
<dbReference type="Proteomes" id="UP000334340">
    <property type="component" value="Unassembled WGS sequence"/>
</dbReference>
<protein>
    <submittedName>
        <fullName evidence="2">Metallophosphoesterase</fullName>
    </submittedName>
</protein>
<dbReference type="Gene3D" id="3.60.21.10">
    <property type="match status" value="2"/>
</dbReference>
<dbReference type="AlphaFoldDB" id="A0A564ZIF0"/>
<evidence type="ECO:0000313" key="3">
    <source>
        <dbReference type="Proteomes" id="UP000334340"/>
    </source>
</evidence>
<feature type="domain" description="Calcineurin-like phosphoesterase" evidence="1">
    <location>
        <begin position="95"/>
        <end position="305"/>
    </location>
</feature>
<evidence type="ECO:0000313" key="2">
    <source>
        <dbReference type="EMBL" id="VUZ85074.1"/>
    </source>
</evidence>
<gene>
    <name evidence="2" type="ORF">MELA_01450</name>
</gene>
<dbReference type="SUPFAM" id="SSF56300">
    <property type="entry name" value="Metallo-dependent phosphatases"/>
    <property type="match status" value="1"/>
</dbReference>
<name>A0A564ZIF0_9BACT</name>
<dbReference type="InterPro" id="IPR051918">
    <property type="entry name" value="STPP_CPPED1"/>
</dbReference>
<dbReference type="InterPro" id="IPR004843">
    <property type="entry name" value="Calcineurin-like_PHP"/>
</dbReference>
<dbReference type="GO" id="GO:0016787">
    <property type="term" value="F:hydrolase activity"/>
    <property type="evidence" value="ECO:0007669"/>
    <property type="project" value="InterPro"/>
</dbReference>
<dbReference type="Pfam" id="PF00149">
    <property type="entry name" value="Metallophos"/>
    <property type="match status" value="1"/>
</dbReference>
<dbReference type="PANTHER" id="PTHR43143">
    <property type="entry name" value="METALLOPHOSPHOESTERASE, CALCINEURIN SUPERFAMILY"/>
    <property type="match status" value="1"/>
</dbReference>
<sequence length="410" mass="46922">MDDYSRDRDRLRLLRTQARLLWARTIGSSPEVESQRRDMDRTLRQADERPDKTMEITRRMFIHKSLLAGAAAGVASSGWLPWLNTIDLAFGADAFKFAWISDSHLYPKTVNTRFVDKITRAVKDLQAMSPPADFLIYGGDLAQLGDPVELELGAEILKEVTIKKVFIPGEHDWYLDMGLKWEKLFGKSTWTFDHKGVRFIGLDTVSRGPDYWTAKKMTPKERMGHMATLDGSVAGAWAGVGRDQLEWLARTLSDWPKNKPVVIFTHNPLYEYYPPWNFWVRDWREVHEVLKPYANVTNIHGHTHQVLYNEIGKVRSIGMLATSWTWPYAPEGVPALTTCKVRVDPGDPFDGVGWSKLAISTADKINNDYVMWRKDILGEAPWDSGCADNTNQILSPRLADREWPYYGAYK</sequence>
<dbReference type="PANTHER" id="PTHR43143:SF1">
    <property type="entry name" value="SERINE_THREONINE-PROTEIN PHOSPHATASE CPPED1"/>
    <property type="match status" value="1"/>
</dbReference>
<proteinExistence type="predicted"/>
<organism evidence="2 3">
    <name type="scientific">Candidatus Methylomirabilis lanthanidiphila</name>
    <dbReference type="NCBI Taxonomy" id="2211376"/>
    <lineage>
        <taxon>Bacteria</taxon>
        <taxon>Candidatus Methylomirabilota</taxon>
        <taxon>Candidatus Methylomirabilia</taxon>
        <taxon>Candidatus Methylomirabilales</taxon>
        <taxon>Candidatus Methylomirabilaceae</taxon>
        <taxon>Candidatus Methylomirabilis</taxon>
    </lineage>
</organism>
<dbReference type="EMBL" id="CABIKM010000022">
    <property type="protein sequence ID" value="VUZ85074.1"/>
    <property type="molecule type" value="Genomic_DNA"/>
</dbReference>
<dbReference type="InterPro" id="IPR029052">
    <property type="entry name" value="Metallo-depent_PP-like"/>
</dbReference>
<keyword evidence="3" id="KW-1185">Reference proteome</keyword>